<accession>A0A5C3PFG7</accession>
<name>A0A5C3PFG7_9APHY</name>
<evidence type="ECO:0000313" key="1">
    <source>
        <dbReference type="EMBL" id="TFK87972.1"/>
    </source>
</evidence>
<dbReference type="InParanoid" id="A0A5C3PFG7"/>
<gene>
    <name evidence="1" type="ORF">K466DRAFT_585928</name>
</gene>
<keyword evidence="2" id="KW-1185">Reference proteome</keyword>
<evidence type="ECO:0000313" key="2">
    <source>
        <dbReference type="Proteomes" id="UP000308197"/>
    </source>
</evidence>
<reference evidence="1 2" key="1">
    <citation type="journal article" date="2019" name="Nat. Ecol. Evol.">
        <title>Megaphylogeny resolves global patterns of mushroom evolution.</title>
        <authorList>
            <person name="Varga T."/>
            <person name="Krizsan K."/>
            <person name="Foldi C."/>
            <person name="Dima B."/>
            <person name="Sanchez-Garcia M."/>
            <person name="Sanchez-Ramirez S."/>
            <person name="Szollosi G.J."/>
            <person name="Szarkandi J.G."/>
            <person name="Papp V."/>
            <person name="Albert L."/>
            <person name="Andreopoulos W."/>
            <person name="Angelini C."/>
            <person name="Antonin V."/>
            <person name="Barry K.W."/>
            <person name="Bougher N.L."/>
            <person name="Buchanan P."/>
            <person name="Buyck B."/>
            <person name="Bense V."/>
            <person name="Catcheside P."/>
            <person name="Chovatia M."/>
            <person name="Cooper J."/>
            <person name="Damon W."/>
            <person name="Desjardin D."/>
            <person name="Finy P."/>
            <person name="Geml J."/>
            <person name="Haridas S."/>
            <person name="Hughes K."/>
            <person name="Justo A."/>
            <person name="Karasinski D."/>
            <person name="Kautmanova I."/>
            <person name="Kiss B."/>
            <person name="Kocsube S."/>
            <person name="Kotiranta H."/>
            <person name="LaButti K.M."/>
            <person name="Lechner B.E."/>
            <person name="Liimatainen K."/>
            <person name="Lipzen A."/>
            <person name="Lukacs Z."/>
            <person name="Mihaltcheva S."/>
            <person name="Morgado L.N."/>
            <person name="Niskanen T."/>
            <person name="Noordeloos M.E."/>
            <person name="Ohm R.A."/>
            <person name="Ortiz-Santana B."/>
            <person name="Ovrebo C."/>
            <person name="Racz N."/>
            <person name="Riley R."/>
            <person name="Savchenko A."/>
            <person name="Shiryaev A."/>
            <person name="Soop K."/>
            <person name="Spirin V."/>
            <person name="Szebenyi C."/>
            <person name="Tomsovsky M."/>
            <person name="Tulloss R.E."/>
            <person name="Uehling J."/>
            <person name="Grigoriev I.V."/>
            <person name="Vagvolgyi C."/>
            <person name="Papp T."/>
            <person name="Martin F.M."/>
            <person name="Miettinen O."/>
            <person name="Hibbett D.S."/>
            <person name="Nagy L.G."/>
        </authorList>
    </citation>
    <scope>NUCLEOTIDE SEQUENCE [LARGE SCALE GENOMIC DNA]</scope>
    <source>
        <strain evidence="1 2">HHB13444</strain>
    </source>
</reference>
<organism evidence="1 2">
    <name type="scientific">Polyporus arcularius HHB13444</name>
    <dbReference type="NCBI Taxonomy" id="1314778"/>
    <lineage>
        <taxon>Eukaryota</taxon>
        <taxon>Fungi</taxon>
        <taxon>Dikarya</taxon>
        <taxon>Basidiomycota</taxon>
        <taxon>Agaricomycotina</taxon>
        <taxon>Agaricomycetes</taxon>
        <taxon>Polyporales</taxon>
        <taxon>Polyporaceae</taxon>
        <taxon>Polyporus</taxon>
    </lineage>
</organism>
<dbReference type="EMBL" id="ML211131">
    <property type="protein sequence ID" value="TFK87972.1"/>
    <property type="molecule type" value="Genomic_DNA"/>
</dbReference>
<sequence length="258" mass="29292">MVLCAGARASRVHGDVSENLLDTINYATRSILERTGLTAEEQAAVSDGVLPQGVDAEDDGGDCVRWKDVTVLTRTFSPTRPAMIDVRLRYRERGNLNISYRIHNPLPSTHERLKTPHVHSWKDSPEWSGGWRSVFHVEVTEIRRKYRHGQRPPKNVHWRSSWGMNETDAKQVRDVLFGPLGDKVSILDAVLFLLTTVGFRMNVRTGDGERFRDSVDGDPLWEVGDEKWLGRNIRKACGISIADEKEDEVESDDDAYCY</sequence>
<proteinExistence type="predicted"/>
<protein>
    <submittedName>
        <fullName evidence="1">Uncharacterized protein</fullName>
    </submittedName>
</protein>
<dbReference type="Proteomes" id="UP000308197">
    <property type="component" value="Unassembled WGS sequence"/>
</dbReference>
<dbReference type="AlphaFoldDB" id="A0A5C3PFG7"/>